<evidence type="ECO:0000313" key="2">
    <source>
        <dbReference type="EMBL" id="KAK6144728.1"/>
    </source>
</evidence>
<keyword evidence="3" id="KW-1185">Reference proteome</keyword>
<proteinExistence type="predicted"/>
<dbReference type="EMBL" id="JABTTQ020000012">
    <property type="protein sequence ID" value="KAK6144728.1"/>
    <property type="molecule type" value="Genomic_DNA"/>
</dbReference>
<sequence length="202" mass="23108">MARRQCGIINATNVEDAHKEQDTTKIVLIYTKDLDPLSLYGSDHPRMVLVTNPLNGSNYLHWSRAMRLALGAKSKLKFIYGTVHVPNMDTEAYEQYQKVDFMVISWLLNAISKDIVEALMYVKSSKQLWDELAERYGESNGPLRYQLLKEIANFSQGTSTVTTYYIKLKCVWDEYACVVPILECVCVAGKTVYENDMDVKLM</sequence>
<dbReference type="Proteomes" id="UP001318860">
    <property type="component" value="Unassembled WGS sequence"/>
</dbReference>
<feature type="domain" description="Retrotransposon Copia-like N-terminal" evidence="1">
    <location>
        <begin position="42"/>
        <end position="86"/>
    </location>
</feature>
<gene>
    <name evidence="2" type="ORF">DH2020_021548</name>
</gene>
<protein>
    <recommendedName>
        <fullName evidence="1">Retrotransposon Copia-like N-terminal domain-containing protein</fullName>
    </recommendedName>
</protein>
<dbReference type="InterPro" id="IPR029472">
    <property type="entry name" value="Copia-like_N"/>
</dbReference>
<reference evidence="2 3" key="1">
    <citation type="journal article" date="2021" name="Comput. Struct. Biotechnol. J.">
        <title>De novo genome assembly of the potent medicinal plant Rehmannia glutinosa using nanopore technology.</title>
        <authorList>
            <person name="Ma L."/>
            <person name="Dong C."/>
            <person name="Song C."/>
            <person name="Wang X."/>
            <person name="Zheng X."/>
            <person name="Niu Y."/>
            <person name="Chen S."/>
            <person name="Feng W."/>
        </authorList>
    </citation>
    <scope>NUCLEOTIDE SEQUENCE [LARGE SCALE GENOMIC DNA]</scope>
    <source>
        <strain evidence="2">DH-2019</strain>
    </source>
</reference>
<dbReference type="PANTHER" id="PTHR37610:SF40">
    <property type="entry name" value="OS01G0909600 PROTEIN"/>
    <property type="match status" value="1"/>
</dbReference>
<name>A0ABR0WAS3_REHGL</name>
<dbReference type="PANTHER" id="PTHR37610">
    <property type="entry name" value="CCHC-TYPE DOMAIN-CONTAINING PROTEIN"/>
    <property type="match status" value="1"/>
</dbReference>
<evidence type="ECO:0000313" key="3">
    <source>
        <dbReference type="Proteomes" id="UP001318860"/>
    </source>
</evidence>
<organism evidence="2 3">
    <name type="scientific">Rehmannia glutinosa</name>
    <name type="common">Chinese foxglove</name>
    <dbReference type="NCBI Taxonomy" id="99300"/>
    <lineage>
        <taxon>Eukaryota</taxon>
        <taxon>Viridiplantae</taxon>
        <taxon>Streptophyta</taxon>
        <taxon>Embryophyta</taxon>
        <taxon>Tracheophyta</taxon>
        <taxon>Spermatophyta</taxon>
        <taxon>Magnoliopsida</taxon>
        <taxon>eudicotyledons</taxon>
        <taxon>Gunneridae</taxon>
        <taxon>Pentapetalae</taxon>
        <taxon>asterids</taxon>
        <taxon>lamiids</taxon>
        <taxon>Lamiales</taxon>
        <taxon>Orobanchaceae</taxon>
        <taxon>Rehmannieae</taxon>
        <taxon>Rehmannia</taxon>
    </lineage>
</organism>
<comment type="caution">
    <text evidence="2">The sequence shown here is derived from an EMBL/GenBank/DDBJ whole genome shotgun (WGS) entry which is preliminary data.</text>
</comment>
<dbReference type="Pfam" id="PF14244">
    <property type="entry name" value="Retrotran_gag_3"/>
    <property type="match status" value="1"/>
</dbReference>
<accession>A0ABR0WAS3</accession>
<evidence type="ECO:0000259" key="1">
    <source>
        <dbReference type="Pfam" id="PF14244"/>
    </source>
</evidence>